<dbReference type="InterPro" id="IPR032710">
    <property type="entry name" value="NTF2-like_dom_sf"/>
</dbReference>
<protein>
    <submittedName>
        <fullName evidence="7">Conjugal transfer protein TrbF</fullName>
    </submittedName>
</protein>
<keyword evidence="2 5" id="KW-0812">Transmembrane</keyword>
<keyword evidence="4 5" id="KW-0472">Membrane</keyword>
<dbReference type="CDD" id="cd16425">
    <property type="entry name" value="TrbF"/>
    <property type="match status" value="1"/>
</dbReference>
<proteinExistence type="predicted"/>
<accession>A0ABY8PMI4</accession>
<organism evidence="7 8">
    <name type="scientific">Pseudomonas viciae</name>
    <dbReference type="NCBI Taxonomy" id="2505979"/>
    <lineage>
        <taxon>Bacteria</taxon>
        <taxon>Pseudomonadati</taxon>
        <taxon>Pseudomonadota</taxon>
        <taxon>Gammaproteobacteria</taxon>
        <taxon>Pseudomonadales</taxon>
        <taxon>Pseudomonadaceae</taxon>
        <taxon>Pseudomonas</taxon>
    </lineage>
</organism>
<sequence length="228" mass="25362">MKQSKAAVKAPDTSTPYLAARQEWNERYGSYVSSAAAWKLTAIASMFVSIVAVCGVVYIGAQSKIVPYIVQVDKLGNAVMSGRAEVAGPVDPRVVRSTLARWVSNVRSVYVDAGAQRTILKEAYATINRRGPSYNALNDYFRKNEPFERAKNESVTVTVQPPQPLSENTWRVEWQEERRGRDGALLDTEPKLMQAVVTIVIEPPTDDEKALVNPLGIYINSFNWSPRL</sequence>
<keyword evidence="8" id="KW-1185">Reference proteome</keyword>
<evidence type="ECO:0000259" key="6">
    <source>
        <dbReference type="Pfam" id="PF04335"/>
    </source>
</evidence>
<dbReference type="EMBL" id="CP123772">
    <property type="protein sequence ID" value="WGO96439.1"/>
    <property type="molecule type" value="Genomic_DNA"/>
</dbReference>
<dbReference type="Proteomes" id="UP001227386">
    <property type="component" value="Plasmid unnamed"/>
</dbReference>
<name>A0ABY8PMI4_9PSED</name>
<dbReference type="Pfam" id="PF04335">
    <property type="entry name" value="VirB8"/>
    <property type="match status" value="1"/>
</dbReference>
<keyword evidence="7" id="KW-0614">Plasmid</keyword>
<evidence type="ECO:0000256" key="2">
    <source>
        <dbReference type="ARBA" id="ARBA00022692"/>
    </source>
</evidence>
<dbReference type="NCBIfam" id="NF010446">
    <property type="entry name" value="PRK13872.1"/>
    <property type="match status" value="1"/>
</dbReference>
<dbReference type="Gene3D" id="3.10.450.230">
    <property type="entry name" value="VirB8 protein"/>
    <property type="match status" value="1"/>
</dbReference>
<feature type="domain" description="Bacterial virulence protein VirB8" evidence="6">
    <location>
        <begin position="20"/>
        <end position="225"/>
    </location>
</feature>
<reference evidence="7 8" key="1">
    <citation type="journal article" date="2012" name="Appl. Soil Ecol.">
        <title>Isolation and characterization of new plant growth-promoting bacterial endophytes.</title>
        <authorList>
            <person name="Rashid S."/>
            <person name="Charles T.C."/>
            <person name="Glick B.R."/>
        </authorList>
    </citation>
    <scope>NUCLEOTIDE SEQUENCE [LARGE SCALE GENOMIC DNA]</scope>
    <source>
        <strain evidence="7 8">YsS1</strain>
        <plasmid evidence="7 8">unnamed</plasmid>
    </source>
</reference>
<gene>
    <name evidence="7" type="primary">trbF</name>
    <name evidence="7" type="ORF">QCD61_28160</name>
</gene>
<evidence type="ECO:0000256" key="5">
    <source>
        <dbReference type="SAM" id="Phobius"/>
    </source>
</evidence>
<comment type="subcellular location">
    <subcellularLocation>
        <location evidence="1">Membrane</location>
        <topology evidence="1">Single-pass membrane protein</topology>
    </subcellularLocation>
</comment>
<evidence type="ECO:0000313" key="8">
    <source>
        <dbReference type="Proteomes" id="UP001227386"/>
    </source>
</evidence>
<feature type="transmembrane region" description="Helical" evidence="5">
    <location>
        <begin position="36"/>
        <end position="59"/>
    </location>
</feature>
<evidence type="ECO:0000256" key="3">
    <source>
        <dbReference type="ARBA" id="ARBA00022989"/>
    </source>
</evidence>
<dbReference type="SUPFAM" id="SSF54427">
    <property type="entry name" value="NTF2-like"/>
    <property type="match status" value="1"/>
</dbReference>
<dbReference type="InterPro" id="IPR007430">
    <property type="entry name" value="VirB8"/>
</dbReference>
<evidence type="ECO:0000256" key="4">
    <source>
        <dbReference type="ARBA" id="ARBA00023136"/>
    </source>
</evidence>
<dbReference type="InterPro" id="IPR035658">
    <property type="entry name" value="TrbF"/>
</dbReference>
<dbReference type="RefSeq" id="WP_280945021.1">
    <property type="nucleotide sequence ID" value="NZ_CP123772.1"/>
</dbReference>
<keyword evidence="3 5" id="KW-1133">Transmembrane helix</keyword>
<evidence type="ECO:0000313" key="7">
    <source>
        <dbReference type="EMBL" id="WGO96439.1"/>
    </source>
</evidence>
<evidence type="ECO:0000256" key="1">
    <source>
        <dbReference type="ARBA" id="ARBA00004167"/>
    </source>
</evidence>
<geneLocation type="plasmid" evidence="7 8">
    <name>unnamed</name>
</geneLocation>